<dbReference type="InterPro" id="IPR017941">
    <property type="entry name" value="Rieske_2Fe-2S"/>
</dbReference>
<keyword evidence="4" id="KW-0560">Oxidoreductase</keyword>
<evidence type="ECO:0000256" key="4">
    <source>
        <dbReference type="ARBA" id="ARBA00023002"/>
    </source>
</evidence>
<evidence type="ECO:0000256" key="6">
    <source>
        <dbReference type="ARBA" id="ARBA00023014"/>
    </source>
</evidence>
<dbReference type="Pfam" id="PF00355">
    <property type="entry name" value="Rieske"/>
    <property type="match status" value="1"/>
</dbReference>
<dbReference type="CDD" id="cd03469">
    <property type="entry name" value="Rieske_RO_Alpha_N"/>
    <property type="match status" value="1"/>
</dbReference>
<keyword evidence="8" id="KW-0503">Monooxygenase</keyword>
<dbReference type="PANTHER" id="PTHR43756:SF5">
    <property type="entry name" value="CHOLINE MONOOXYGENASE, CHLOROPLASTIC"/>
    <property type="match status" value="1"/>
</dbReference>
<evidence type="ECO:0000256" key="1">
    <source>
        <dbReference type="ARBA" id="ARBA00001962"/>
    </source>
</evidence>
<dbReference type="EMBL" id="PQWY01000016">
    <property type="protein sequence ID" value="PPK29657.1"/>
    <property type="molecule type" value="Genomic_DNA"/>
</dbReference>
<dbReference type="PANTHER" id="PTHR43756">
    <property type="entry name" value="CHOLINE MONOOXYGENASE, CHLOROPLASTIC"/>
    <property type="match status" value="1"/>
</dbReference>
<evidence type="ECO:0000313" key="9">
    <source>
        <dbReference type="Proteomes" id="UP000239239"/>
    </source>
</evidence>
<evidence type="ECO:0000256" key="2">
    <source>
        <dbReference type="ARBA" id="ARBA00022714"/>
    </source>
</evidence>
<dbReference type="Proteomes" id="UP000239239">
    <property type="component" value="Unassembled WGS sequence"/>
</dbReference>
<dbReference type="Gene3D" id="2.102.10.10">
    <property type="entry name" value="Rieske [2Fe-2S] iron-sulphur domain"/>
    <property type="match status" value="1"/>
</dbReference>
<dbReference type="InterPro" id="IPR036922">
    <property type="entry name" value="Rieske_2Fe-2S_sf"/>
</dbReference>
<keyword evidence="6" id="KW-0411">Iron-sulfur</keyword>
<dbReference type="GO" id="GO:0051537">
    <property type="term" value="F:2 iron, 2 sulfur cluster binding"/>
    <property type="evidence" value="ECO:0007669"/>
    <property type="project" value="UniProtKB-KW"/>
</dbReference>
<dbReference type="CDD" id="cd08883">
    <property type="entry name" value="RHO_alpha_C_CMO-like"/>
    <property type="match status" value="1"/>
</dbReference>
<dbReference type="PROSITE" id="PS51296">
    <property type="entry name" value="RIESKE"/>
    <property type="match status" value="1"/>
</dbReference>
<keyword evidence="5" id="KW-0408">Iron</keyword>
<comment type="caution">
    <text evidence="8">The sequence shown here is derived from an EMBL/GenBank/DDBJ whole genome shotgun (WGS) entry which is preliminary data.</text>
</comment>
<evidence type="ECO:0000259" key="7">
    <source>
        <dbReference type="PROSITE" id="PS51296"/>
    </source>
</evidence>
<dbReference type="AlphaFoldDB" id="A0A2S6EWT8"/>
<keyword evidence="2" id="KW-0001">2Fe-2S</keyword>
<gene>
    <name evidence="8" type="ORF">C3928_11310</name>
</gene>
<dbReference type="SUPFAM" id="SSF50022">
    <property type="entry name" value="ISP domain"/>
    <property type="match status" value="1"/>
</dbReference>
<dbReference type="GO" id="GO:0004497">
    <property type="term" value="F:monooxygenase activity"/>
    <property type="evidence" value="ECO:0007669"/>
    <property type="project" value="UniProtKB-KW"/>
</dbReference>
<feature type="domain" description="Rieske" evidence="7">
    <location>
        <begin position="41"/>
        <end position="132"/>
    </location>
</feature>
<name>A0A2S6EWT8_LEGPN</name>
<sequence>MFMKNLYIDPDITKASTISSEFYTSTEWFEITKEKIFSKTWQFCISTEELKTHRQLIPFTLLPGFLEEPLLFAKDELGTIRCLSNVCTHRGKILIEEPCMAHKIKCAYHGRRFNFCGELLHMPEFELTKDFPSSNDNLSQISTGILEPFLFASLSPVIPFHEVFAEIKESLFWLPMEKMRLSKERSRDYLVKAHWALYCENYLEALHIPFVHPSLRKVIDCNTYTTELFRYCNLQLALANPDEVSFDLPRGAQDYGKQVAAYYFWIFPNTMLNFYPWGCSVNVVKPLSPELTQVSFLSFVLDESKLGKGAGGELDQVELEDERVVESVQKGIKSRYYDSGRFSPTKEQGTHHFQRLLCEFLND</sequence>
<evidence type="ECO:0000256" key="5">
    <source>
        <dbReference type="ARBA" id="ARBA00023004"/>
    </source>
</evidence>
<comment type="cofactor">
    <cofactor evidence="1">
        <name>Fe cation</name>
        <dbReference type="ChEBI" id="CHEBI:24875"/>
    </cofactor>
</comment>
<dbReference type="Pfam" id="PF00848">
    <property type="entry name" value="Ring_hydroxyl_A"/>
    <property type="match status" value="1"/>
</dbReference>
<dbReference type="GO" id="GO:0005506">
    <property type="term" value="F:iron ion binding"/>
    <property type="evidence" value="ECO:0007669"/>
    <property type="project" value="InterPro"/>
</dbReference>
<accession>A0A2S6EWT8</accession>
<proteinExistence type="predicted"/>
<dbReference type="InterPro" id="IPR001663">
    <property type="entry name" value="Rng_hydr_dOase-A"/>
</dbReference>
<evidence type="ECO:0000313" key="8">
    <source>
        <dbReference type="EMBL" id="PPK29657.1"/>
    </source>
</evidence>
<dbReference type="InterPro" id="IPR015879">
    <property type="entry name" value="Ring_hydroxy_dOase_asu_C_dom"/>
</dbReference>
<keyword evidence="3" id="KW-0479">Metal-binding</keyword>
<dbReference type="OrthoDB" id="9769355at2"/>
<dbReference type="Gene3D" id="3.90.380.10">
    <property type="entry name" value="Naphthalene 1,2-dioxygenase Alpha Subunit, Chain A, domain 1"/>
    <property type="match status" value="2"/>
</dbReference>
<evidence type="ECO:0000256" key="3">
    <source>
        <dbReference type="ARBA" id="ARBA00022723"/>
    </source>
</evidence>
<reference evidence="8 9" key="1">
    <citation type="submission" date="2018-02" db="EMBL/GenBank/DDBJ databases">
        <title>Draft genome sequences of four Legionella pneumophila clinical strains isolated in Ontario.</title>
        <authorList>
            <person name="Fortuna A."/>
            <person name="Ramnarine R."/>
            <person name="Li A."/>
            <person name="Frantz C."/>
            <person name="Mallo G."/>
        </authorList>
    </citation>
    <scope>NUCLEOTIDE SEQUENCE [LARGE SCALE GENOMIC DNA]</scope>
    <source>
        <strain evidence="8 9">LG61</strain>
    </source>
</reference>
<organism evidence="8 9">
    <name type="scientific">Legionella pneumophila</name>
    <dbReference type="NCBI Taxonomy" id="446"/>
    <lineage>
        <taxon>Bacteria</taxon>
        <taxon>Pseudomonadati</taxon>
        <taxon>Pseudomonadota</taxon>
        <taxon>Gammaproteobacteria</taxon>
        <taxon>Legionellales</taxon>
        <taxon>Legionellaceae</taxon>
        <taxon>Legionella</taxon>
    </lineage>
</organism>
<dbReference type="SUPFAM" id="SSF55961">
    <property type="entry name" value="Bet v1-like"/>
    <property type="match status" value="1"/>
</dbReference>
<protein>
    <submittedName>
        <fullName evidence="8">Choline monooxygenase</fullName>
    </submittedName>
</protein>